<feature type="compositionally biased region" description="Basic residues" evidence="1">
    <location>
        <begin position="99"/>
        <end position="108"/>
    </location>
</feature>
<organism evidence="3 4">
    <name type="scientific">Lepraria neglecta</name>
    <dbReference type="NCBI Taxonomy" id="209136"/>
    <lineage>
        <taxon>Eukaryota</taxon>
        <taxon>Fungi</taxon>
        <taxon>Dikarya</taxon>
        <taxon>Ascomycota</taxon>
        <taxon>Pezizomycotina</taxon>
        <taxon>Lecanoromycetes</taxon>
        <taxon>OSLEUM clade</taxon>
        <taxon>Lecanoromycetidae</taxon>
        <taxon>Lecanorales</taxon>
        <taxon>Lecanorineae</taxon>
        <taxon>Stereocaulaceae</taxon>
        <taxon>Lepraria</taxon>
    </lineage>
</organism>
<comment type="caution">
    <text evidence="3">The sequence shown here is derived from an EMBL/GenBank/DDBJ whole genome shotgun (WGS) entry which is preliminary data.</text>
</comment>
<feature type="region of interest" description="Disordered" evidence="1">
    <location>
        <begin position="275"/>
        <end position="438"/>
    </location>
</feature>
<sequence>MALPNKSSLLTKSKVLNTLEYACRIQPAPNLPFPIRPSEIFTYHPPSNYSNVNCSSSSPTIPYSTRVAIAISVPVGVFLIGTLLLTTIYVHGQTAPPQSHHRNGKHISKSTTTWSHSPAYNHRTPTPIPTQKGHSRNQSDNPRPLPYPAPLNPQKVPMPAPLRTRSSKSPIPFAKTSAEEQPIRTRNSPIPFSTLFNQPQSQHSIPTEAELKPSQTFLPATRYEPPNSKFSSRKKWKDKKLSPAQPQPQPQPQRNLVHPTGLVSWERIAIQNTRIRATQGQSPSPVSPLTQPRSNTQDRIPPMSESPAFASISSDNSTPLRLGTPLQPLQPPARRGTPGAGEILRQGGGGVGRGSGSGGEKGHERRDAPNVHGDVRADTPNPNDGRLARRSREGGGGGVMRIGSRRSGRSGRSERARKEVRWSKDVDYERGLRGPGLL</sequence>
<gene>
    <name evidence="3" type="ORF">OEA41_000298</name>
</gene>
<feature type="compositionally biased region" description="Polar residues" evidence="1">
    <location>
        <begin position="275"/>
        <end position="298"/>
    </location>
</feature>
<feature type="compositionally biased region" description="Pro residues" evidence="1">
    <location>
        <begin position="143"/>
        <end position="160"/>
    </location>
</feature>
<name>A0AAE0DPN2_9LECA</name>
<dbReference type="AlphaFoldDB" id="A0AAE0DPN2"/>
<feature type="compositionally biased region" description="Polar residues" evidence="1">
    <location>
        <begin position="184"/>
        <end position="205"/>
    </location>
</feature>
<keyword evidence="2" id="KW-1133">Transmembrane helix</keyword>
<feature type="compositionally biased region" description="Polar residues" evidence="1">
    <location>
        <begin position="109"/>
        <end position="118"/>
    </location>
</feature>
<evidence type="ECO:0000256" key="1">
    <source>
        <dbReference type="SAM" id="MobiDB-lite"/>
    </source>
</evidence>
<keyword evidence="2" id="KW-0812">Transmembrane</keyword>
<dbReference type="EMBL" id="JASNWA010000003">
    <property type="protein sequence ID" value="KAK3178165.1"/>
    <property type="molecule type" value="Genomic_DNA"/>
</dbReference>
<feature type="compositionally biased region" description="Basic and acidic residues" evidence="1">
    <location>
        <begin position="411"/>
        <end position="432"/>
    </location>
</feature>
<keyword evidence="4" id="KW-1185">Reference proteome</keyword>
<keyword evidence="2" id="KW-0472">Membrane</keyword>
<proteinExistence type="predicted"/>
<feature type="compositionally biased region" description="Basic and acidic residues" evidence="1">
    <location>
        <begin position="360"/>
        <end position="377"/>
    </location>
</feature>
<feature type="compositionally biased region" description="Gly residues" evidence="1">
    <location>
        <begin position="346"/>
        <end position="359"/>
    </location>
</feature>
<feature type="transmembrane region" description="Helical" evidence="2">
    <location>
        <begin position="67"/>
        <end position="90"/>
    </location>
</feature>
<feature type="region of interest" description="Disordered" evidence="1">
    <location>
        <begin position="94"/>
        <end position="257"/>
    </location>
</feature>
<accession>A0AAE0DPN2</accession>
<reference evidence="3" key="1">
    <citation type="submission" date="2022-11" db="EMBL/GenBank/DDBJ databases">
        <title>Chromosomal genome sequence assembly and mating type (MAT) locus characterization of the leprose asexual lichenized fungus Lepraria neglecta (Nyl.) Erichsen.</title>
        <authorList>
            <person name="Allen J.L."/>
            <person name="Pfeffer B."/>
        </authorList>
    </citation>
    <scope>NUCLEOTIDE SEQUENCE</scope>
    <source>
        <strain evidence="3">Allen 5258</strain>
    </source>
</reference>
<evidence type="ECO:0000313" key="4">
    <source>
        <dbReference type="Proteomes" id="UP001276659"/>
    </source>
</evidence>
<dbReference type="Proteomes" id="UP001276659">
    <property type="component" value="Unassembled WGS sequence"/>
</dbReference>
<protein>
    <submittedName>
        <fullName evidence="3">Uncharacterized protein</fullName>
    </submittedName>
</protein>
<evidence type="ECO:0000256" key="2">
    <source>
        <dbReference type="SAM" id="Phobius"/>
    </source>
</evidence>
<evidence type="ECO:0000313" key="3">
    <source>
        <dbReference type="EMBL" id="KAK3178165.1"/>
    </source>
</evidence>